<evidence type="ECO:0000313" key="1">
    <source>
        <dbReference type="EMBL" id="OHV19595.1"/>
    </source>
</evidence>
<reference evidence="2" key="1">
    <citation type="submission" date="2016-07" db="EMBL/GenBank/DDBJ databases">
        <title>Frankia sp. NRRL B-16219 Genome sequencing.</title>
        <authorList>
            <person name="Ghodhbane-Gtari F."/>
            <person name="Swanson E."/>
            <person name="Gueddou A."/>
            <person name="Louati M."/>
            <person name="Nouioui I."/>
            <person name="Hezbri K."/>
            <person name="Abebe-Akele F."/>
            <person name="Simpson S."/>
            <person name="Morris K."/>
            <person name="Thomas K."/>
            <person name="Gtari M."/>
            <person name="Tisa L.S."/>
        </authorList>
    </citation>
    <scope>NUCLEOTIDE SEQUENCE [LARGE SCALE GENOMIC DNA]</scope>
    <source>
        <strain evidence="2">NRRL B-16219</strain>
    </source>
</reference>
<comment type="caution">
    <text evidence="1">The sequence shown here is derived from an EMBL/GenBank/DDBJ whole genome shotgun (WGS) entry which is preliminary data.</text>
</comment>
<sequence length="136" mass="15184">MIRELLGFTATLMDEYWGQMQLDAPTGRVAWMGPVPVPVWLGIGRDFTEHWVHGQQIRAAVGAPGLDDDYYLGTVLRVFIWGLTCHYRSKTGPDIDLVTEFTGEAAGVWTLQRRSESWDLTESRVSAASTLVGLRS</sequence>
<proteinExistence type="predicted"/>
<keyword evidence="2" id="KW-1185">Reference proteome</keyword>
<dbReference type="EMBL" id="MAXA01000280">
    <property type="protein sequence ID" value="OHV19595.1"/>
    <property type="molecule type" value="Genomic_DNA"/>
</dbReference>
<dbReference type="Proteomes" id="UP000179769">
    <property type="component" value="Unassembled WGS sequence"/>
</dbReference>
<dbReference type="AlphaFoldDB" id="A0A1S1PF68"/>
<protein>
    <submittedName>
        <fullName evidence="1">Uncharacterized protein</fullName>
    </submittedName>
</protein>
<dbReference type="SUPFAM" id="SSF109854">
    <property type="entry name" value="DinB/YfiT-like putative metalloenzymes"/>
    <property type="match status" value="1"/>
</dbReference>
<name>A0A1S1PF68_9ACTN</name>
<dbReference type="InterPro" id="IPR034660">
    <property type="entry name" value="DinB/YfiT-like"/>
</dbReference>
<accession>A0A1S1PF68</accession>
<organism evidence="1 2">
    <name type="scientific">Parafrankia soli</name>
    <dbReference type="NCBI Taxonomy" id="2599596"/>
    <lineage>
        <taxon>Bacteria</taxon>
        <taxon>Bacillati</taxon>
        <taxon>Actinomycetota</taxon>
        <taxon>Actinomycetes</taxon>
        <taxon>Frankiales</taxon>
        <taxon>Frankiaceae</taxon>
        <taxon>Parafrankia</taxon>
    </lineage>
</organism>
<evidence type="ECO:0000313" key="2">
    <source>
        <dbReference type="Proteomes" id="UP000179769"/>
    </source>
</evidence>
<gene>
    <name evidence="1" type="ORF">BBK14_29230</name>
</gene>